<dbReference type="EMBL" id="JABBFX010000001">
    <property type="protein sequence ID" value="NML44554.1"/>
    <property type="molecule type" value="Genomic_DNA"/>
</dbReference>
<evidence type="ECO:0000313" key="1">
    <source>
        <dbReference type="EMBL" id="NML44554.1"/>
    </source>
</evidence>
<dbReference type="RefSeq" id="WP_169418674.1">
    <property type="nucleotide sequence ID" value="NZ_JABBFX010000001.1"/>
</dbReference>
<name>A0A848H1W4_9BURK</name>
<evidence type="ECO:0000313" key="2">
    <source>
        <dbReference type="Proteomes" id="UP000541185"/>
    </source>
</evidence>
<gene>
    <name evidence="1" type="ORF">HHL11_12380</name>
</gene>
<dbReference type="SUPFAM" id="SSF50475">
    <property type="entry name" value="FMN-binding split barrel"/>
    <property type="match status" value="1"/>
</dbReference>
<dbReference type="Proteomes" id="UP000541185">
    <property type="component" value="Unassembled WGS sequence"/>
</dbReference>
<comment type="caution">
    <text evidence="1">The sequence shown here is derived from an EMBL/GenBank/DDBJ whole genome shotgun (WGS) entry which is preliminary data.</text>
</comment>
<reference evidence="1 2" key="1">
    <citation type="submission" date="2020-04" db="EMBL/GenBank/DDBJ databases">
        <title>Ramlibacter sp. G-1-2-2 isolated from soil.</title>
        <authorList>
            <person name="Dahal R.H."/>
        </authorList>
    </citation>
    <scope>NUCLEOTIDE SEQUENCE [LARGE SCALE GENOMIC DNA]</scope>
    <source>
        <strain evidence="1 2">G-1-2-2</strain>
    </source>
</reference>
<proteinExistence type="predicted"/>
<accession>A0A848H1W4</accession>
<dbReference type="Gene3D" id="2.30.110.10">
    <property type="entry name" value="Electron Transport, Fmn-binding Protein, Chain A"/>
    <property type="match status" value="1"/>
</dbReference>
<keyword evidence="2" id="KW-1185">Reference proteome</keyword>
<sequence length="123" mass="13125">MSIPVDLPQLAEVMGRYRFAYLMTSSERGAPHVVAVTPVLQDGELVVDEPGRRTRENASQRPEVALVWPPQTEADYSLIVDGKVVAADGALRITPARAVLHRPAAPRQPAAPGACGSDCVEVA</sequence>
<evidence type="ECO:0008006" key="3">
    <source>
        <dbReference type="Google" id="ProtNLM"/>
    </source>
</evidence>
<dbReference type="AlphaFoldDB" id="A0A848H1W4"/>
<organism evidence="1 2">
    <name type="scientific">Ramlibacter agri</name>
    <dbReference type="NCBI Taxonomy" id="2728837"/>
    <lineage>
        <taxon>Bacteria</taxon>
        <taxon>Pseudomonadati</taxon>
        <taxon>Pseudomonadota</taxon>
        <taxon>Betaproteobacteria</taxon>
        <taxon>Burkholderiales</taxon>
        <taxon>Comamonadaceae</taxon>
        <taxon>Ramlibacter</taxon>
    </lineage>
</organism>
<protein>
    <recommendedName>
        <fullName evidence="3">Pyridoxamine 5'-phosphate oxidase putative domain-containing protein</fullName>
    </recommendedName>
</protein>
<dbReference type="InterPro" id="IPR012349">
    <property type="entry name" value="Split_barrel_FMN-bd"/>
</dbReference>